<feature type="region of interest" description="Disordered" evidence="1">
    <location>
        <begin position="1"/>
        <end position="259"/>
    </location>
</feature>
<dbReference type="Proteomes" id="UP001285441">
    <property type="component" value="Unassembled WGS sequence"/>
</dbReference>
<feature type="compositionally biased region" description="Basic and acidic residues" evidence="1">
    <location>
        <begin position="212"/>
        <end position="223"/>
    </location>
</feature>
<keyword evidence="3" id="KW-1185">Reference proteome</keyword>
<feature type="compositionally biased region" description="Low complexity" evidence="1">
    <location>
        <begin position="143"/>
        <end position="165"/>
    </location>
</feature>
<feature type="compositionally biased region" description="Acidic residues" evidence="1">
    <location>
        <begin position="10"/>
        <end position="21"/>
    </location>
</feature>
<evidence type="ECO:0000256" key="1">
    <source>
        <dbReference type="SAM" id="MobiDB-lite"/>
    </source>
</evidence>
<sequence length="482" mass="52795">MGIMSPSEMDPGEESDGSFESDELKKETVKTAHGEKEPSVWSKWVAAPGKSIKTNMRRLFGSKKSDEKKAPNPYAEQAPTSDAYLNQSAHQANHYAQVSPQPGRQGLPKGPRQGLPNGPRLGASRQSSSISEDYNNPPPQYTQSPNLSSGSPQLGSGSPQPSSGSSPGGRYGKEKFGASGGYGASRYDNGPGSASASPVPQRPGGYGGLGDPEERLWGDRYNERVSPPGQQTPSYDPAVNGDAQPNRADGFDGDYGGYGEQRELTEEEIIGQKKGEIVNELRATNDTVDRTLSMAYQALELQTASNQQLIEQDEVISSAHKSINKALLQNRIGLNKTKELKSAQGWVSFRPSGKKLDMAEEEELEQQRQEAAEREAVRKWEYDNRKLGQSKPKPRELGVATRANNKNFEFEDDTGEQEELNEQISDKVAALQGVMSQVNQNAHTTAEILARSNIHIDSLTDKSERARDEVVRNEMKLYRAVR</sequence>
<comment type="caution">
    <text evidence="2">The sequence shown here is derived from an EMBL/GenBank/DDBJ whole genome shotgun (WGS) entry which is preliminary data.</text>
</comment>
<accession>A0AAE0N6D3</accession>
<dbReference type="EMBL" id="JAULSW010000008">
    <property type="protein sequence ID" value="KAK3372477.1"/>
    <property type="molecule type" value="Genomic_DNA"/>
</dbReference>
<feature type="compositionally biased region" description="Polar residues" evidence="1">
    <location>
        <begin position="78"/>
        <end position="102"/>
    </location>
</feature>
<name>A0AAE0N6D3_9PEZI</name>
<protein>
    <recommendedName>
        <fullName evidence="4">t-SNARE coiled-coil homology domain-containing protein</fullName>
    </recommendedName>
</protein>
<proteinExistence type="predicted"/>
<feature type="compositionally biased region" description="Polar residues" evidence="1">
    <location>
        <begin position="124"/>
        <end position="134"/>
    </location>
</feature>
<reference evidence="2" key="1">
    <citation type="journal article" date="2023" name="Mol. Phylogenet. Evol.">
        <title>Genome-scale phylogeny and comparative genomics of the fungal order Sordariales.</title>
        <authorList>
            <person name="Hensen N."/>
            <person name="Bonometti L."/>
            <person name="Westerberg I."/>
            <person name="Brannstrom I.O."/>
            <person name="Guillou S."/>
            <person name="Cros-Aarteil S."/>
            <person name="Calhoun S."/>
            <person name="Haridas S."/>
            <person name="Kuo A."/>
            <person name="Mondo S."/>
            <person name="Pangilinan J."/>
            <person name="Riley R."/>
            <person name="LaButti K."/>
            <person name="Andreopoulos B."/>
            <person name="Lipzen A."/>
            <person name="Chen C."/>
            <person name="Yan M."/>
            <person name="Daum C."/>
            <person name="Ng V."/>
            <person name="Clum A."/>
            <person name="Steindorff A."/>
            <person name="Ohm R.A."/>
            <person name="Martin F."/>
            <person name="Silar P."/>
            <person name="Natvig D.O."/>
            <person name="Lalanne C."/>
            <person name="Gautier V."/>
            <person name="Ament-Velasquez S.L."/>
            <person name="Kruys A."/>
            <person name="Hutchinson M.I."/>
            <person name="Powell A.J."/>
            <person name="Barry K."/>
            <person name="Miller A.N."/>
            <person name="Grigoriev I.V."/>
            <person name="Debuchy R."/>
            <person name="Gladieux P."/>
            <person name="Hiltunen Thoren M."/>
            <person name="Johannesson H."/>
        </authorList>
    </citation>
    <scope>NUCLEOTIDE SEQUENCE</scope>
    <source>
        <strain evidence="2">CBS 232.78</strain>
    </source>
</reference>
<feature type="compositionally biased region" description="Basic and acidic residues" evidence="1">
    <location>
        <begin position="22"/>
        <end position="38"/>
    </location>
</feature>
<evidence type="ECO:0000313" key="2">
    <source>
        <dbReference type="EMBL" id="KAK3372477.1"/>
    </source>
</evidence>
<dbReference type="AlphaFoldDB" id="A0AAE0N6D3"/>
<gene>
    <name evidence="2" type="ORF">B0H63DRAFT_484972</name>
</gene>
<reference evidence="2" key="2">
    <citation type="submission" date="2023-06" db="EMBL/GenBank/DDBJ databases">
        <authorList>
            <consortium name="Lawrence Berkeley National Laboratory"/>
            <person name="Haridas S."/>
            <person name="Hensen N."/>
            <person name="Bonometti L."/>
            <person name="Westerberg I."/>
            <person name="Brannstrom I.O."/>
            <person name="Guillou S."/>
            <person name="Cros-Aarteil S."/>
            <person name="Calhoun S."/>
            <person name="Kuo A."/>
            <person name="Mondo S."/>
            <person name="Pangilinan J."/>
            <person name="Riley R."/>
            <person name="LaButti K."/>
            <person name="Andreopoulos B."/>
            <person name="Lipzen A."/>
            <person name="Chen C."/>
            <person name="Yanf M."/>
            <person name="Daum C."/>
            <person name="Ng V."/>
            <person name="Clum A."/>
            <person name="Steindorff A."/>
            <person name="Ohm R."/>
            <person name="Martin F."/>
            <person name="Silar P."/>
            <person name="Natvig D."/>
            <person name="Lalanne C."/>
            <person name="Gautier V."/>
            <person name="Ament-velasquez S.L."/>
            <person name="Kruys A."/>
            <person name="Hutchinson M.I."/>
            <person name="Powell A.J."/>
            <person name="Barry K."/>
            <person name="Miller A.N."/>
            <person name="Grigoriev I.V."/>
            <person name="Debuchy R."/>
            <person name="Gladieux P."/>
            <person name="Thoren M.H."/>
            <person name="Johannesson H."/>
        </authorList>
    </citation>
    <scope>NUCLEOTIDE SEQUENCE</scope>
    <source>
        <strain evidence="2">CBS 232.78</strain>
    </source>
</reference>
<evidence type="ECO:0008006" key="4">
    <source>
        <dbReference type="Google" id="ProtNLM"/>
    </source>
</evidence>
<evidence type="ECO:0000313" key="3">
    <source>
        <dbReference type="Proteomes" id="UP001285441"/>
    </source>
</evidence>
<organism evidence="2 3">
    <name type="scientific">Podospora didyma</name>
    <dbReference type="NCBI Taxonomy" id="330526"/>
    <lineage>
        <taxon>Eukaryota</taxon>
        <taxon>Fungi</taxon>
        <taxon>Dikarya</taxon>
        <taxon>Ascomycota</taxon>
        <taxon>Pezizomycotina</taxon>
        <taxon>Sordariomycetes</taxon>
        <taxon>Sordariomycetidae</taxon>
        <taxon>Sordariales</taxon>
        <taxon>Podosporaceae</taxon>
        <taxon>Podospora</taxon>
    </lineage>
</organism>